<evidence type="ECO:0000313" key="3">
    <source>
        <dbReference type="Proteomes" id="UP001596442"/>
    </source>
</evidence>
<feature type="transmembrane region" description="Helical" evidence="1">
    <location>
        <begin position="80"/>
        <end position="98"/>
    </location>
</feature>
<feature type="transmembrane region" description="Helical" evidence="1">
    <location>
        <begin position="110"/>
        <end position="129"/>
    </location>
</feature>
<feature type="non-terminal residue" evidence="2">
    <location>
        <position position="1"/>
    </location>
</feature>
<proteinExistence type="predicted"/>
<protein>
    <recommendedName>
        <fullName evidence="4">Glycosyltransferase family 2 protein</fullName>
    </recommendedName>
</protein>
<name>A0ABD5SEC1_9EURY</name>
<sequence>EQALLNEEALNNSQSEFRMRVRVSLRAYWAMWDMRHLFNPSNYGLFSLQLTSHKLLRYLAFFPLALLFVSSALLSGLAPIYFLAFIGQLGFYAAAGYASAAESQNRWLGLANYFCLINIAAAMAFINFLKGEKIVLWKPRVG</sequence>
<dbReference type="EMBL" id="JBHSWW010000654">
    <property type="protein sequence ID" value="MFC6755259.1"/>
    <property type="molecule type" value="Genomic_DNA"/>
</dbReference>
<keyword evidence="1" id="KW-0472">Membrane</keyword>
<evidence type="ECO:0008006" key="4">
    <source>
        <dbReference type="Google" id="ProtNLM"/>
    </source>
</evidence>
<accession>A0ABD5SEC1</accession>
<comment type="caution">
    <text evidence="2">The sequence shown here is derived from an EMBL/GenBank/DDBJ whole genome shotgun (WGS) entry which is preliminary data.</text>
</comment>
<dbReference type="AlphaFoldDB" id="A0ABD5SEC1"/>
<reference evidence="2 3" key="1">
    <citation type="journal article" date="2019" name="Int. J. Syst. Evol. Microbiol.">
        <title>The Global Catalogue of Microorganisms (GCM) 10K type strain sequencing project: providing services to taxonomists for standard genome sequencing and annotation.</title>
        <authorList>
            <consortium name="The Broad Institute Genomics Platform"/>
            <consortium name="The Broad Institute Genome Sequencing Center for Infectious Disease"/>
            <person name="Wu L."/>
            <person name="Ma J."/>
        </authorList>
    </citation>
    <scope>NUCLEOTIDE SEQUENCE [LARGE SCALE GENOMIC DNA]</scope>
    <source>
        <strain evidence="2 3">CGMCC 1.3239</strain>
    </source>
</reference>
<keyword evidence="1" id="KW-1133">Transmembrane helix</keyword>
<keyword evidence="3" id="KW-1185">Reference proteome</keyword>
<organism evidence="2 3">
    <name type="scientific">Halorubrum tibetense</name>
    <dbReference type="NCBI Taxonomy" id="175631"/>
    <lineage>
        <taxon>Archaea</taxon>
        <taxon>Methanobacteriati</taxon>
        <taxon>Methanobacteriota</taxon>
        <taxon>Stenosarchaea group</taxon>
        <taxon>Halobacteria</taxon>
        <taxon>Halobacteriales</taxon>
        <taxon>Haloferacaceae</taxon>
        <taxon>Halorubrum</taxon>
    </lineage>
</organism>
<evidence type="ECO:0000313" key="2">
    <source>
        <dbReference type="EMBL" id="MFC6755259.1"/>
    </source>
</evidence>
<gene>
    <name evidence="2" type="ORF">ACFQEU_17565</name>
</gene>
<keyword evidence="1" id="KW-0812">Transmembrane</keyword>
<feature type="transmembrane region" description="Helical" evidence="1">
    <location>
        <begin position="55"/>
        <end position="74"/>
    </location>
</feature>
<dbReference type="Proteomes" id="UP001596442">
    <property type="component" value="Unassembled WGS sequence"/>
</dbReference>
<evidence type="ECO:0000256" key="1">
    <source>
        <dbReference type="SAM" id="Phobius"/>
    </source>
</evidence>